<evidence type="ECO:0000256" key="14">
    <source>
        <dbReference type="SAM" id="Phobius"/>
    </source>
</evidence>
<keyword evidence="12" id="KW-0902">Two-component regulatory system</keyword>
<keyword evidence="6" id="KW-0808">Transferase</keyword>
<dbReference type="Gene3D" id="6.10.340.10">
    <property type="match status" value="1"/>
</dbReference>
<evidence type="ECO:0000256" key="6">
    <source>
        <dbReference type="ARBA" id="ARBA00022679"/>
    </source>
</evidence>
<reference evidence="17 18" key="1">
    <citation type="journal article" date="2011" name="J. Bacteriol.">
        <title>Complete Genome Sequence of the Aerobic Marine Methanotroph Methylomonas methanica MC09.</title>
        <authorList>
            <person name="Boden R."/>
            <person name="Cunliffe M."/>
            <person name="Scanlan J."/>
            <person name="Moussard H."/>
            <person name="Kits K.D."/>
            <person name="Klotz M.G."/>
            <person name="Jetten M.S."/>
            <person name="Vuilleumier S."/>
            <person name="Han J."/>
            <person name="Peters L."/>
            <person name="Mikhailova N."/>
            <person name="Teshima H."/>
            <person name="Tapia R."/>
            <person name="Kyrpides N."/>
            <person name="Ivanova N."/>
            <person name="Pagani I."/>
            <person name="Cheng J.F."/>
            <person name="Goodwin L."/>
            <person name="Han C."/>
            <person name="Hauser L."/>
            <person name="Land M.L."/>
            <person name="Lapidus A."/>
            <person name="Lucas S."/>
            <person name="Pitluck S."/>
            <person name="Woyke T."/>
            <person name="Stein L."/>
            <person name="Murrell J.C."/>
        </authorList>
    </citation>
    <scope>NUCLEOTIDE SEQUENCE [LARGE SCALE GENOMIC DNA]</scope>
    <source>
        <strain evidence="17 18">MC09</strain>
    </source>
</reference>
<feature type="transmembrane region" description="Helical" evidence="14">
    <location>
        <begin position="169"/>
        <end position="192"/>
    </location>
</feature>
<reference key="2">
    <citation type="submission" date="2011-05" db="EMBL/GenBank/DDBJ databases">
        <title>Complete genome sequence of the aerobic marine methanotroph Methylomonas methanica MC09.</title>
        <authorList>
            <person name="Boden R."/>
            <person name="Cunliffe M."/>
            <person name="Scanlan J."/>
            <person name="Moussard H."/>
            <person name="Kits K.D."/>
            <person name="Klotz M."/>
            <person name="Jetten M."/>
            <person name="Vuilleumier S."/>
            <person name="Han J."/>
            <person name="Peters L."/>
            <person name="Mikhailova N."/>
            <person name="Teshima H."/>
            <person name="Tapia R."/>
            <person name="Kyrpides N."/>
            <person name="Ivanova N."/>
            <person name="Pagani I."/>
            <person name="Cheng J.-F."/>
            <person name="Goodwin L."/>
            <person name="Han C."/>
            <person name="Hauser L."/>
            <person name="Land M."/>
            <person name="Lapidus A."/>
            <person name="Lucas S."/>
            <person name="Pitluck S."/>
            <person name="Woyke T."/>
            <person name="Stein L.Y."/>
            <person name="Murrell C."/>
        </authorList>
    </citation>
    <scope>NUCLEOTIDE SEQUENCE</scope>
    <source>
        <strain>MC09</strain>
    </source>
</reference>
<dbReference type="CDD" id="cd06225">
    <property type="entry name" value="HAMP"/>
    <property type="match status" value="1"/>
</dbReference>
<dbReference type="PRINTS" id="PR00344">
    <property type="entry name" value="BCTRLSENSOR"/>
</dbReference>
<dbReference type="Proteomes" id="UP000008888">
    <property type="component" value="Chromosome"/>
</dbReference>
<evidence type="ECO:0000256" key="12">
    <source>
        <dbReference type="ARBA" id="ARBA00023012"/>
    </source>
</evidence>
<dbReference type="InterPro" id="IPR003594">
    <property type="entry name" value="HATPase_dom"/>
</dbReference>
<dbReference type="InterPro" id="IPR004358">
    <property type="entry name" value="Sig_transdc_His_kin-like_C"/>
</dbReference>
<feature type="transmembrane region" description="Helical" evidence="14">
    <location>
        <begin position="9"/>
        <end position="33"/>
    </location>
</feature>
<evidence type="ECO:0000256" key="8">
    <source>
        <dbReference type="ARBA" id="ARBA00022741"/>
    </source>
</evidence>
<dbReference type="InterPro" id="IPR036097">
    <property type="entry name" value="HisK_dim/P_sf"/>
</dbReference>
<dbReference type="RefSeq" id="WP_013818477.1">
    <property type="nucleotide sequence ID" value="NC_015572.1"/>
</dbReference>
<reference evidence="18" key="3">
    <citation type="submission" date="2011-05" db="EMBL/GenBank/DDBJ databases">
        <title>Complete sequence of Methylomonas methanica MC09.</title>
        <authorList>
            <consortium name="US DOE Joint Genome Institute"/>
            <person name="Lucas S."/>
            <person name="Han J."/>
            <person name="Lapidus A."/>
            <person name="Cheng J.-F."/>
            <person name="Goodwin L."/>
            <person name="Pitluck S."/>
            <person name="Peters L."/>
            <person name="Mikhailova N."/>
            <person name="Teshima H."/>
            <person name="Han C."/>
            <person name="Tapia R."/>
            <person name="Land M."/>
            <person name="Hauser L."/>
            <person name="Kyrpides N."/>
            <person name="Ivanova N."/>
            <person name="Pagani I."/>
            <person name="Stein L."/>
            <person name="Woyke T."/>
        </authorList>
    </citation>
    <scope>NUCLEOTIDE SEQUENCE [LARGE SCALE GENOMIC DNA]</scope>
    <source>
        <strain evidence="18">MC09</strain>
    </source>
</reference>
<feature type="domain" description="Histidine kinase" evidence="15">
    <location>
        <begin position="305"/>
        <end position="521"/>
    </location>
</feature>
<dbReference type="PROSITE" id="PS50885">
    <property type="entry name" value="HAMP"/>
    <property type="match status" value="1"/>
</dbReference>
<feature type="domain" description="HAMP" evidence="16">
    <location>
        <begin position="193"/>
        <end position="245"/>
    </location>
</feature>
<dbReference type="SUPFAM" id="SSF55874">
    <property type="entry name" value="ATPase domain of HSP90 chaperone/DNA topoisomerase II/histidine kinase"/>
    <property type="match status" value="1"/>
</dbReference>
<dbReference type="InterPro" id="IPR003661">
    <property type="entry name" value="HisK_dim/P_dom"/>
</dbReference>
<evidence type="ECO:0000259" key="15">
    <source>
        <dbReference type="PROSITE" id="PS50109"/>
    </source>
</evidence>
<evidence type="ECO:0000256" key="3">
    <source>
        <dbReference type="ARBA" id="ARBA00012438"/>
    </source>
</evidence>
<dbReference type="STRING" id="857087.Metme_1807"/>
<evidence type="ECO:0000256" key="10">
    <source>
        <dbReference type="ARBA" id="ARBA00022840"/>
    </source>
</evidence>
<keyword evidence="13 14" id="KW-0472">Membrane</keyword>
<dbReference type="SUPFAM" id="SSF47384">
    <property type="entry name" value="Homodimeric domain of signal transducing histidine kinase"/>
    <property type="match status" value="1"/>
</dbReference>
<organism evidence="17 18">
    <name type="scientific">Methylomonas methanica (strain DSM 25384 / MC09)</name>
    <dbReference type="NCBI Taxonomy" id="857087"/>
    <lineage>
        <taxon>Bacteria</taxon>
        <taxon>Pseudomonadati</taxon>
        <taxon>Pseudomonadota</taxon>
        <taxon>Gammaproteobacteria</taxon>
        <taxon>Methylococcales</taxon>
        <taxon>Methylococcaceae</taxon>
        <taxon>Methylomonas</taxon>
    </lineage>
</organism>
<dbReference type="SMART" id="SM00388">
    <property type="entry name" value="HisKA"/>
    <property type="match status" value="1"/>
</dbReference>
<dbReference type="HOGENOM" id="CLU_000445_133_4_6"/>
<protein>
    <recommendedName>
        <fullName evidence="3">histidine kinase</fullName>
        <ecNumber evidence="3">2.7.13.3</ecNumber>
    </recommendedName>
</protein>
<evidence type="ECO:0000256" key="1">
    <source>
        <dbReference type="ARBA" id="ARBA00000085"/>
    </source>
</evidence>
<keyword evidence="10" id="KW-0067">ATP-binding</keyword>
<dbReference type="InterPro" id="IPR036890">
    <property type="entry name" value="HATPase_C_sf"/>
</dbReference>
<dbReference type="Pfam" id="PF02518">
    <property type="entry name" value="HATPase_c"/>
    <property type="match status" value="1"/>
</dbReference>
<dbReference type="SUPFAM" id="SSF158472">
    <property type="entry name" value="HAMP domain-like"/>
    <property type="match status" value="1"/>
</dbReference>
<evidence type="ECO:0000313" key="18">
    <source>
        <dbReference type="Proteomes" id="UP000008888"/>
    </source>
</evidence>
<dbReference type="OrthoDB" id="9796100at2"/>
<evidence type="ECO:0000256" key="13">
    <source>
        <dbReference type="ARBA" id="ARBA00023136"/>
    </source>
</evidence>
<dbReference type="GO" id="GO:0005886">
    <property type="term" value="C:plasma membrane"/>
    <property type="evidence" value="ECO:0007669"/>
    <property type="project" value="UniProtKB-SubCell"/>
</dbReference>
<dbReference type="eggNOG" id="COG5000">
    <property type="taxonomic scope" value="Bacteria"/>
</dbReference>
<dbReference type="InterPro" id="IPR003660">
    <property type="entry name" value="HAMP_dom"/>
</dbReference>
<evidence type="ECO:0000256" key="11">
    <source>
        <dbReference type="ARBA" id="ARBA00022989"/>
    </source>
</evidence>
<comment type="catalytic activity">
    <reaction evidence="1">
        <text>ATP + protein L-histidine = ADP + protein N-phospho-L-histidine.</text>
        <dbReference type="EC" id="2.7.13.3"/>
    </reaction>
</comment>
<comment type="subcellular location">
    <subcellularLocation>
        <location evidence="2">Cell membrane</location>
        <topology evidence="2">Multi-pass membrane protein</topology>
    </subcellularLocation>
</comment>
<dbReference type="Gene3D" id="1.10.287.130">
    <property type="match status" value="1"/>
</dbReference>
<evidence type="ECO:0000256" key="2">
    <source>
        <dbReference type="ARBA" id="ARBA00004651"/>
    </source>
</evidence>
<dbReference type="Gene3D" id="3.30.565.10">
    <property type="entry name" value="Histidine kinase-like ATPase, C-terminal domain"/>
    <property type="match status" value="1"/>
</dbReference>
<dbReference type="SMART" id="SM00304">
    <property type="entry name" value="HAMP"/>
    <property type="match status" value="1"/>
</dbReference>
<dbReference type="PANTHER" id="PTHR45528">
    <property type="entry name" value="SENSOR HISTIDINE KINASE CPXA"/>
    <property type="match status" value="1"/>
</dbReference>
<dbReference type="InterPro" id="IPR050398">
    <property type="entry name" value="HssS/ArlS-like"/>
</dbReference>
<dbReference type="EMBL" id="CP002738">
    <property type="protein sequence ID" value="AEG00225.1"/>
    <property type="molecule type" value="Genomic_DNA"/>
</dbReference>
<dbReference type="SMART" id="SM00387">
    <property type="entry name" value="HATPase_c"/>
    <property type="match status" value="1"/>
</dbReference>
<proteinExistence type="predicted"/>
<keyword evidence="7 14" id="KW-0812">Transmembrane</keyword>
<dbReference type="KEGG" id="mmt:Metme_1807"/>
<keyword evidence="5" id="KW-0597">Phosphoprotein</keyword>
<dbReference type="eggNOG" id="COG4191">
    <property type="taxonomic scope" value="Bacteria"/>
</dbReference>
<accession>G0A3C6</accession>
<dbReference type="EC" id="2.7.13.3" evidence="3"/>
<keyword evidence="18" id="KW-1185">Reference proteome</keyword>
<sequence>MSIKPKRTIFLRVFLFFAFLVLAITLFFAFMVIPMQKTALQQIMYTQAETVSKSIVQATSDAIISKDFGFIVEHNVEVLKNNVSIHYLIVSPKQGEKIFINQRSWHMLNSFDDRISALQSDHVSFKVTDFYNIKDVYHFVYPIQFSGIEWGWLHIGFSTSEYDKYIHDMYYQIIYIISASLVLIIVVGYFFARWISGPVSAISQLATQVAAGDLTVRSTIRRDDEIGALSDSFNKMIDAMMLSNQYLEHYNQQLESEVTKRTQELADLNVDLDKKIKEEVVKSKRQEALLIHQSRSAAMGEMIGAIAHQWRQPLNALGLVLQNLQLRYRLGKLDDDFMRTSMEKSDRLVHKMSTTIDDFRNFFKPNKQVEPFNLKQVIQSTSDLLEAQLKSHNILVNIKCVDDLIINGLEGEFSQVILNLINNAKDALMQNKPTQPVIDIIAYGKGDGDTVVIVKDNAGGIPDAILDKIYDPYFTTKEEGKGTGIGLYMSKIIIENNMQGSLNAFNDADGANFVIELKSRPIVRAKPII</sequence>
<evidence type="ECO:0000313" key="17">
    <source>
        <dbReference type="EMBL" id="AEG00225.1"/>
    </source>
</evidence>
<name>G0A3C6_METMM</name>
<gene>
    <name evidence="17" type="ordered locus">Metme_1807</name>
</gene>
<evidence type="ECO:0000256" key="7">
    <source>
        <dbReference type="ARBA" id="ARBA00022692"/>
    </source>
</evidence>
<dbReference type="AlphaFoldDB" id="G0A3C6"/>
<keyword evidence="11 14" id="KW-1133">Transmembrane helix</keyword>
<dbReference type="Pfam" id="PF00672">
    <property type="entry name" value="HAMP"/>
    <property type="match status" value="1"/>
</dbReference>
<keyword evidence="9 17" id="KW-0418">Kinase</keyword>
<evidence type="ECO:0000256" key="4">
    <source>
        <dbReference type="ARBA" id="ARBA00022475"/>
    </source>
</evidence>
<evidence type="ECO:0000259" key="16">
    <source>
        <dbReference type="PROSITE" id="PS50885"/>
    </source>
</evidence>
<dbReference type="GO" id="GO:0005524">
    <property type="term" value="F:ATP binding"/>
    <property type="evidence" value="ECO:0007669"/>
    <property type="project" value="UniProtKB-KW"/>
</dbReference>
<dbReference type="InterPro" id="IPR005467">
    <property type="entry name" value="His_kinase_dom"/>
</dbReference>
<keyword evidence="4" id="KW-1003">Cell membrane</keyword>
<evidence type="ECO:0000256" key="9">
    <source>
        <dbReference type="ARBA" id="ARBA00022777"/>
    </source>
</evidence>
<evidence type="ECO:0000256" key="5">
    <source>
        <dbReference type="ARBA" id="ARBA00022553"/>
    </source>
</evidence>
<dbReference type="CDD" id="cd00082">
    <property type="entry name" value="HisKA"/>
    <property type="match status" value="1"/>
</dbReference>
<dbReference type="PROSITE" id="PS50109">
    <property type="entry name" value="HIS_KIN"/>
    <property type="match status" value="1"/>
</dbReference>
<keyword evidence="8" id="KW-0547">Nucleotide-binding</keyword>
<dbReference type="PANTHER" id="PTHR45528:SF1">
    <property type="entry name" value="SENSOR HISTIDINE KINASE CPXA"/>
    <property type="match status" value="1"/>
</dbReference>
<dbReference type="GO" id="GO:0000155">
    <property type="term" value="F:phosphorelay sensor kinase activity"/>
    <property type="evidence" value="ECO:0007669"/>
    <property type="project" value="InterPro"/>
</dbReference>